<evidence type="ECO:0000256" key="1">
    <source>
        <dbReference type="ARBA" id="ARBA00001946"/>
    </source>
</evidence>
<dbReference type="SUPFAM" id="SSF143430">
    <property type="entry name" value="TTP0101/SSO1404-like"/>
    <property type="match status" value="1"/>
</dbReference>
<dbReference type="Gene3D" id="3.30.70.240">
    <property type="match status" value="1"/>
</dbReference>
<dbReference type="PANTHER" id="PTHR34405:SF3">
    <property type="entry name" value="CRISPR-ASSOCIATED ENDORIBONUCLEASE CAS2 3"/>
    <property type="match status" value="1"/>
</dbReference>
<dbReference type="GO" id="GO:0004521">
    <property type="term" value="F:RNA endonuclease activity"/>
    <property type="evidence" value="ECO:0007669"/>
    <property type="project" value="InterPro"/>
</dbReference>
<dbReference type="InterPro" id="IPR021127">
    <property type="entry name" value="CRISPR_associated_Cas2"/>
</dbReference>
<dbReference type="AlphaFoldDB" id="A0A1V8M8S5"/>
<dbReference type="HAMAP" id="MF_01471">
    <property type="entry name" value="Cas2"/>
    <property type="match status" value="1"/>
</dbReference>
<evidence type="ECO:0000256" key="3">
    <source>
        <dbReference type="ARBA" id="ARBA00022722"/>
    </source>
</evidence>
<proteinExistence type="inferred from homology"/>
<evidence type="ECO:0000256" key="7">
    <source>
        <dbReference type="ARBA" id="ARBA00022842"/>
    </source>
</evidence>
<dbReference type="NCBIfam" id="TIGR01573">
    <property type="entry name" value="cas2"/>
    <property type="match status" value="1"/>
</dbReference>
<accession>A0A1V8M8S5</accession>
<keyword evidence="8 9" id="KW-0051">Antiviral defense</keyword>
<evidence type="ECO:0000256" key="4">
    <source>
        <dbReference type="ARBA" id="ARBA00022723"/>
    </source>
</evidence>
<gene>
    <name evidence="9" type="primary">cas2</name>
    <name evidence="10" type="ORF">AU255_09025</name>
</gene>
<dbReference type="EMBL" id="LPUF01000001">
    <property type="protein sequence ID" value="OQK17981.1"/>
    <property type="molecule type" value="Genomic_DNA"/>
</dbReference>
<dbReference type="PANTHER" id="PTHR34405">
    <property type="entry name" value="CRISPR-ASSOCIATED ENDORIBONUCLEASE CAS2"/>
    <property type="match status" value="1"/>
</dbReference>
<keyword evidence="6 9" id="KW-0378">Hydrolase</keyword>
<comment type="subunit">
    <text evidence="9">Homodimer, forms a heterotetramer with a Cas1 homodimer.</text>
</comment>
<dbReference type="EC" id="3.1.-.-" evidence="9"/>
<organism evidence="10 11">
    <name type="scientific">Methyloprofundus sedimenti</name>
    <dbReference type="NCBI Taxonomy" id="1420851"/>
    <lineage>
        <taxon>Bacteria</taxon>
        <taxon>Pseudomonadati</taxon>
        <taxon>Pseudomonadota</taxon>
        <taxon>Gammaproteobacteria</taxon>
        <taxon>Methylococcales</taxon>
        <taxon>Methylococcaceae</taxon>
        <taxon>Methyloprofundus</taxon>
    </lineage>
</organism>
<dbReference type="InterPro" id="IPR019199">
    <property type="entry name" value="Virulence_VapD/CRISPR_Cas2"/>
</dbReference>
<dbReference type="OrthoDB" id="9798176at2"/>
<evidence type="ECO:0000256" key="9">
    <source>
        <dbReference type="HAMAP-Rule" id="MF_01471"/>
    </source>
</evidence>
<dbReference type="RefSeq" id="WP_158083091.1">
    <property type="nucleotide sequence ID" value="NZ_LPUF01000001.1"/>
</dbReference>
<dbReference type="GO" id="GO:0043571">
    <property type="term" value="P:maintenance of CRISPR repeat elements"/>
    <property type="evidence" value="ECO:0007669"/>
    <property type="project" value="UniProtKB-UniRule"/>
</dbReference>
<dbReference type="CDD" id="cd09725">
    <property type="entry name" value="Cas2_I_II_III"/>
    <property type="match status" value="1"/>
</dbReference>
<keyword evidence="5 9" id="KW-0255">Endonuclease</keyword>
<dbReference type="GO" id="GO:0046872">
    <property type="term" value="F:metal ion binding"/>
    <property type="evidence" value="ECO:0007669"/>
    <property type="project" value="UniProtKB-UniRule"/>
</dbReference>
<dbReference type="STRING" id="1420851.AU255_09025"/>
<dbReference type="GO" id="GO:0016787">
    <property type="term" value="F:hydrolase activity"/>
    <property type="evidence" value="ECO:0007669"/>
    <property type="project" value="UniProtKB-KW"/>
</dbReference>
<protein>
    <recommendedName>
        <fullName evidence="9">CRISPR-associated endoribonuclease Cas2</fullName>
        <ecNumber evidence="9">3.1.-.-</ecNumber>
    </recommendedName>
</protein>
<evidence type="ECO:0000313" key="11">
    <source>
        <dbReference type="Proteomes" id="UP000191980"/>
    </source>
</evidence>
<evidence type="ECO:0000256" key="6">
    <source>
        <dbReference type="ARBA" id="ARBA00022801"/>
    </source>
</evidence>
<evidence type="ECO:0000256" key="2">
    <source>
        <dbReference type="ARBA" id="ARBA00009959"/>
    </source>
</evidence>
<keyword evidence="11" id="KW-1185">Reference proteome</keyword>
<sequence length="92" mass="10877">MSNHFIKYLVCYDICDVSRLRRVHRLIRDWGIPIQFSIFELELSACQLDHLMAELKGIINLDEDKVMFYRLSPQQERICLGCAVQTEDLLFV</sequence>
<comment type="similarity">
    <text evidence="2 9">Belongs to the CRISPR-associated endoribonuclease Cas2 protein family.</text>
</comment>
<dbReference type="Pfam" id="PF09827">
    <property type="entry name" value="CRISPR_Cas2"/>
    <property type="match status" value="1"/>
</dbReference>
<dbReference type="Proteomes" id="UP000191980">
    <property type="component" value="Unassembled WGS sequence"/>
</dbReference>
<name>A0A1V8M8S5_9GAMM</name>
<keyword evidence="7 9" id="KW-0460">Magnesium</keyword>
<keyword evidence="3 9" id="KW-0540">Nuclease</keyword>
<reference evidence="10 11" key="1">
    <citation type="submission" date="2015-12" db="EMBL/GenBank/DDBJ databases">
        <authorList>
            <person name="Shamseldin A."/>
            <person name="Moawad H."/>
            <person name="Abd El-Rahim W.M."/>
            <person name="Sadowsky M.J."/>
        </authorList>
    </citation>
    <scope>NUCLEOTIDE SEQUENCE [LARGE SCALE GENOMIC DNA]</scope>
    <source>
        <strain evidence="10 11">WF1</strain>
    </source>
</reference>
<evidence type="ECO:0000256" key="5">
    <source>
        <dbReference type="ARBA" id="ARBA00022759"/>
    </source>
</evidence>
<evidence type="ECO:0000313" key="10">
    <source>
        <dbReference type="EMBL" id="OQK17981.1"/>
    </source>
</evidence>
<dbReference type="GO" id="GO:0051607">
    <property type="term" value="P:defense response to virus"/>
    <property type="evidence" value="ECO:0007669"/>
    <property type="project" value="UniProtKB-UniRule"/>
</dbReference>
<evidence type="ECO:0000256" key="8">
    <source>
        <dbReference type="ARBA" id="ARBA00023118"/>
    </source>
</evidence>
<keyword evidence="4 9" id="KW-0479">Metal-binding</keyword>
<feature type="binding site" evidence="9">
    <location>
        <position position="13"/>
    </location>
    <ligand>
        <name>Mg(2+)</name>
        <dbReference type="ChEBI" id="CHEBI:18420"/>
        <note>catalytic</note>
    </ligand>
</feature>
<comment type="cofactor">
    <cofactor evidence="1 9">
        <name>Mg(2+)</name>
        <dbReference type="ChEBI" id="CHEBI:18420"/>
    </cofactor>
</comment>
<comment type="caution">
    <text evidence="10">The sequence shown here is derived from an EMBL/GenBank/DDBJ whole genome shotgun (WGS) entry which is preliminary data.</text>
</comment>
<comment type="function">
    <text evidence="9">CRISPR (clustered regularly interspaced short palindromic repeat), is an adaptive immune system that provides protection against mobile genetic elements (viruses, transposable elements and conjugative plasmids). CRISPR clusters contain sequences complementary to antecedent mobile elements and target invading nucleic acids. CRISPR clusters are transcribed and processed into CRISPR RNA (crRNA). Functions as a ssRNA-specific endoribonuclease. Involved in the integration of spacer DNA into the CRISPR cassette.</text>
</comment>